<proteinExistence type="predicted"/>
<accession>A0A2P8G711</accession>
<comment type="caution">
    <text evidence="2">The sequence shown here is derived from an EMBL/GenBank/DDBJ whole genome shotgun (WGS) entry which is preliminary data.</text>
</comment>
<dbReference type="OrthoDB" id="679784at2"/>
<evidence type="ECO:0000256" key="1">
    <source>
        <dbReference type="SAM" id="SignalP"/>
    </source>
</evidence>
<evidence type="ECO:0008006" key="4">
    <source>
        <dbReference type="Google" id="ProtNLM"/>
    </source>
</evidence>
<organism evidence="2 3">
    <name type="scientific">Chitinophaga ginsengisoli</name>
    <dbReference type="NCBI Taxonomy" id="363837"/>
    <lineage>
        <taxon>Bacteria</taxon>
        <taxon>Pseudomonadati</taxon>
        <taxon>Bacteroidota</taxon>
        <taxon>Chitinophagia</taxon>
        <taxon>Chitinophagales</taxon>
        <taxon>Chitinophagaceae</taxon>
        <taxon>Chitinophaga</taxon>
    </lineage>
</organism>
<dbReference type="Gene3D" id="1.20.5.320">
    <property type="entry name" value="6-Phosphogluconate Dehydrogenase, domain 3"/>
    <property type="match status" value="1"/>
</dbReference>
<dbReference type="AlphaFoldDB" id="A0A2P8G711"/>
<reference evidence="2 3" key="1">
    <citation type="submission" date="2018-03" db="EMBL/GenBank/DDBJ databases">
        <title>Genomic Encyclopedia of Archaeal and Bacterial Type Strains, Phase II (KMG-II): from individual species to whole genera.</title>
        <authorList>
            <person name="Goeker M."/>
        </authorList>
    </citation>
    <scope>NUCLEOTIDE SEQUENCE [LARGE SCALE GENOMIC DNA]</scope>
    <source>
        <strain evidence="2 3">DSM 18107</strain>
    </source>
</reference>
<sequence length="195" mass="20661">MRKMSLYALLLCGICLFGACGKDGAAGPKGDTGATGPAGPAGPKGADGENATSGVIYSDWLDVTYQAVTEDTDTDGNGKLDTIFFGAQIDAPKLTDEILSTGDIKVFINTYSEAEKDVAPLPYTNPFSGASINASYGLQLITLIANGPFNTVTENGVKYQQYRYVLIPGGTEARKAAGIDWNDYKQVKAYLHLKD</sequence>
<keyword evidence="3" id="KW-1185">Reference proteome</keyword>
<dbReference type="EMBL" id="PYGK01000006">
    <property type="protein sequence ID" value="PSL29752.1"/>
    <property type="molecule type" value="Genomic_DNA"/>
</dbReference>
<feature type="chain" id="PRO_5015169195" description="Collagen triple helix repeat protein" evidence="1">
    <location>
        <begin position="26"/>
        <end position="195"/>
    </location>
</feature>
<keyword evidence="1" id="KW-0732">Signal</keyword>
<dbReference type="RefSeq" id="WP_146154396.1">
    <property type="nucleotide sequence ID" value="NZ_PYGK01000006.1"/>
</dbReference>
<evidence type="ECO:0000313" key="2">
    <source>
        <dbReference type="EMBL" id="PSL29752.1"/>
    </source>
</evidence>
<name>A0A2P8G711_9BACT</name>
<gene>
    <name evidence="2" type="ORF">CLV42_10686</name>
</gene>
<dbReference type="Proteomes" id="UP000240978">
    <property type="component" value="Unassembled WGS sequence"/>
</dbReference>
<evidence type="ECO:0000313" key="3">
    <source>
        <dbReference type="Proteomes" id="UP000240978"/>
    </source>
</evidence>
<dbReference type="PROSITE" id="PS51257">
    <property type="entry name" value="PROKAR_LIPOPROTEIN"/>
    <property type="match status" value="1"/>
</dbReference>
<protein>
    <recommendedName>
        <fullName evidence="4">Collagen triple helix repeat protein</fullName>
    </recommendedName>
</protein>
<feature type="signal peptide" evidence="1">
    <location>
        <begin position="1"/>
        <end position="25"/>
    </location>
</feature>